<comment type="caution">
    <text evidence="1">The sequence shown here is derived from an EMBL/GenBank/DDBJ whole genome shotgun (WGS) entry which is preliminary data.</text>
</comment>
<keyword evidence="2" id="KW-1185">Reference proteome</keyword>
<dbReference type="PANTHER" id="PTHR12631">
    <property type="entry name" value="ALPHA-L-IDURONIDASE"/>
    <property type="match status" value="1"/>
</dbReference>
<dbReference type="EMBL" id="JAALAA010000003">
    <property type="protein sequence ID" value="NGN92017.1"/>
    <property type="molecule type" value="Genomic_DNA"/>
</dbReference>
<dbReference type="GO" id="GO:0004553">
    <property type="term" value="F:hydrolase activity, hydrolyzing O-glycosyl compounds"/>
    <property type="evidence" value="ECO:0007669"/>
    <property type="project" value="TreeGrafter"/>
</dbReference>
<sequence length="358" mass="38617">MDQPQGYSVHAQPDTPAYFSLAQRGGSTSVRTDLSWALAEPTRGVFDWTESDSFVRSAAVAGQRALLIVDQAPSWATGVSPSTPWSTWYPPRRANDYGAFVRRVVARYGTNGEFWKANPSTPKVLPAGIEVWNEPNLAAFWRSGPAPVAYTRLVRAAYREASSVDPTIPIVAGALAGHGAYNDSGCTGVNDGGVSANGINPVNFLSRMYAAGAHGYLDGVSVHPYRFWRGATAAEMLAYHRCSAWSQIAQTPVSIRSVMRSAGDSNREVWITEAGAPTCVTGAAYACVSEEEQADLAAGQVSAFRDQTWDGGYYWYDLRDDANLGTNPLLDAEQHFGAVRADNSLKPAYAALKDAYAR</sequence>
<evidence type="ECO:0000313" key="2">
    <source>
        <dbReference type="Proteomes" id="UP000483261"/>
    </source>
</evidence>
<dbReference type="Gene3D" id="3.20.20.80">
    <property type="entry name" value="Glycosidases"/>
    <property type="match status" value="1"/>
</dbReference>
<dbReference type="RefSeq" id="WP_165109781.1">
    <property type="nucleotide sequence ID" value="NZ_JAALAA010000003.1"/>
</dbReference>
<reference evidence="1 2" key="1">
    <citation type="submission" date="2020-02" db="EMBL/GenBank/DDBJ databases">
        <title>Whole-genome analyses of novel actinobacteria.</title>
        <authorList>
            <person name="Sahin N."/>
        </authorList>
    </citation>
    <scope>NUCLEOTIDE SEQUENCE [LARGE SCALE GENOMIC DNA]</scope>
    <source>
        <strain evidence="1 2">KC13</strain>
    </source>
</reference>
<dbReference type="PANTHER" id="PTHR12631:SF10">
    <property type="entry name" value="BETA-XYLOSIDASE-LIKE PROTEIN-RELATED"/>
    <property type="match status" value="1"/>
</dbReference>
<organism evidence="1 2">
    <name type="scientific">Nocardioides turkmenicus</name>
    <dbReference type="NCBI Taxonomy" id="2711220"/>
    <lineage>
        <taxon>Bacteria</taxon>
        <taxon>Bacillati</taxon>
        <taxon>Actinomycetota</taxon>
        <taxon>Actinomycetes</taxon>
        <taxon>Propionibacteriales</taxon>
        <taxon>Nocardioidaceae</taxon>
        <taxon>Nocardioides</taxon>
    </lineage>
</organism>
<gene>
    <name evidence="1" type="ORF">G5C66_04600</name>
</gene>
<evidence type="ECO:0000313" key="1">
    <source>
        <dbReference type="EMBL" id="NGN92017.1"/>
    </source>
</evidence>
<dbReference type="InterPro" id="IPR017853">
    <property type="entry name" value="GH"/>
</dbReference>
<name>A0A6M1R6Q4_9ACTN</name>
<protein>
    <submittedName>
        <fullName evidence="1">Uncharacterized protein</fullName>
    </submittedName>
</protein>
<dbReference type="AlphaFoldDB" id="A0A6M1R6Q4"/>
<dbReference type="InterPro" id="IPR051923">
    <property type="entry name" value="Glycosyl_Hydrolase_39"/>
</dbReference>
<dbReference type="SUPFAM" id="SSF51445">
    <property type="entry name" value="(Trans)glycosidases"/>
    <property type="match status" value="1"/>
</dbReference>
<proteinExistence type="predicted"/>
<dbReference type="Proteomes" id="UP000483261">
    <property type="component" value="Unassembled WGS sequence"/>
</dbReference>
<accession>A0A6M1R6Q4</accession>